<proteinExistence type="predicted"/>
<dbReference type="AlphaFoldDB" id="A0A1T4S436"/>
<evidence type="ECO:0000313" key="3">
    <source>
        <dbReference type="Proteomes" id="UP000189933"/>
    </source>
</evidence>
<organism evidence="2 3">
    <name type="scientific">Carboxydocella sporoproducens DSM 16521</name>
    <dbReference type="NCBI Taxonomy" id="1121270"/>
    <lineage>
        <taxon>Bacteria</taxon>
        <taxon>Bacillati</taxon>
        <taxon>Bacillota</taxon>
        <taxon>Clostridia</taxon>
        <taxon>Eubacteriales</taxon>
        <taxon>Clostridiales Family XVI. Incertae Sedis</taxon>
        <taxon>Carboxydocella</taxon>
    </lineage>
</organism>
<sequence length="98" mass="11847">MLPVELHQFFWEYDVQTLDQTAHWFQIIERILEYGDLEANRWLYRTYTREQIAEVVRNSRNISRRTAILWQNLLGIPKEEVVCLNTSCQRNDISFLSN</sequence>
<evidence type="ECO:0000313" key="2">
    <source>
        <dbReference type="EMBL" id="SKA22972.1"/>
    </source>
</evidence>
<dbReference type="Proteomes" id="UP000189933">
    <property type="component" value="Unassembled WGS sequence"/>
</dbReference>
<dbReference type="InterPro" id="IPR053830">
    <property type="entry name" value="DUF6922"/>
</dbReference>
<name>A0A1T4S436_9FIRM</name>
<reference evidence="3" key="1">
    <citation type="submission" date="2017-02" db="EMBL/GenBank/DDBJ databases">
        <authorList>
            <person name="Varghese N."/>
            <person name="Submissions S."/>
        </authorList>
    </citation>
    <scope>NUCLEOTIDE SEQUENCE [LARGE SCALE GENOMIC DNA]</scope>
    <source>
        <strain evidence="3">DSM 16521</strain>
    </source>
</reference>
<accession>A0A1T4S436</accession>
<feature type="domain" description="DUF6922" evidence="1">
    <location>
        <begin position="7"/>
        <end position="56"/>
    </location>
</feature>
<dbReference type="EMBL" id="FUXM01000042">
    <property type="protein sequence ID" value="SKA22972.1"/>
    <property type="molecule type" value="Genomic_DNA"/>
</dbReference>
<dbReference type="RefSeq" id="WP_078666413.1">
    <property type="nucleotide sequence ID" value="NZ_FUXM01000042.1"/>
</dbReference>
<keyword evidence="3" id="KW-1185">Reference proteome</keyword>
<gene>
    <name evidence="2" type="ORF">SAMN02745885_02424</name>
</gene>
<protein>
    <recommendedName>
        <fullName evidence="1">DUF6922 domain-containing protein</fullName>
    </recommendedName>
</protein>
<evidence type="ECO:0000259" key="1">
    <source>
        <dbReference type="Pfam" id="PF21956"/>
    </source>
</evidence>
<dbReference type="Pfam" id="PF21956">
    <property type="entry name" value="DUF6922"/>
    <property type="match status" value="1"/>
</dbReference>